<dbReference type="GO" id="GO:0005975">
    <property type="term" value="P:carbohydrate metabolic process"/>
    <property type="evidence" value="ECO:0007669"/>
    <property type="project" value="InterPro"/>
</dbReference>
<dbReference type="InterPro" id="IPR044859">
    <property type="entry name" value="Allene_oxi_cyc_Dirigent"/>
</dbReference>
<keyword evidence="16" id="KW-0052">Apoplast</keyword>
<dbReference type="InterPro" id="IPR004265">
    <property type="entry name" value="Dirigent"/>
</dbReference>
<evidence type="ECO:0000256" key="7">
    <source>
        <dbReference type="ARBA" id="ARBA00022622"/>
    </source>
</evidence>
<gene>
    <name evidence="19" type="ORF">E3N88_14875</name>
</gene>
<dbReference type="InterPro" id="IPR017853">
    <property type="entry name" value="GH"/>
</dbReference>
<dbReference type="OrthoDB" id="941679at2759"/>
<comment type="subcellular location">
    <subcellularLocation>
        <location evidence="1">Cell membrane</location>
        <topology evidence="1">Lipid-anchor</topology>
        <topology evidence="1">GPI-anchor</topology>
    </subcellularLocation>
    <subcellularLocation>
        <location evidence="16">Secreted</location>
        <location evidence="16">Extracellular space</location>
        <location evidence="16">Apoplast</location>
    </subcellularLocation>
</comment>
<dbReference type="Gene3D" id="2.40.480.10">
    <property type="entry name" value="Allene oxide cyclase-like"/>
    <property type="match status" value="1"/>
</dbReference>
<keyword evidence="13" id="KW-0449">Lipoprotein</keyword>
<dbReference type="GO" id="GO:0098552">
    <property type="term" value="C:side of membrane"/>
    <property type="evidence" value="ECO:0007669"/>
    <property type="project" value="UniProtKB-KW"/>
</dbReference>
<dbReference type="EMBL" id="SZYD01000007">
    <property type="protein sequence ID" value="KAD5803515.1"/>
    <property type="molecule type" value="Genomic_DNA"/>
</dbReference>
<dbReference type="GO" id="GO:0005886">
    <property type="term" value="C:plasma membrane"/>
    <property type="evidence" value="ECO:0007669"/>
    <property type="project" value="UniProtKB-SubCell"/>
</dbReference>
<evidence type="ECO:0000313" key="20">
    <source>
        <dbReference type="Proteomes" id="UP000326396"/>
    </source>
</evidence>
<comment type="subunit">
    <text evidence="4 16">Homodimer.</text>
</comment>
<evidence type="ECO:0000256" key="8">
    <source>
        <dbReference type="ARBA" id="ARBA00022729"/>
    </source>
</evidence>
<dbReference type="Proteomes" id="UP000326396">
    <property type="component" value="Linkage Group LG15"/>
</dbReference>
<evidence type="ECO:0000313" key="19">
    <source>
        <dbReference type="EMBL" id="KAD5803515.1"/>
    </source>
</evidence>
<dbReference type="SUPFAM" id="SSF51445">
    <property type="entry name" value="(Trans)glycosidases"/>
    <property type="match status" value="1"/>
</dbReference>
<dbReference type="FunFam" id="1.20.58.1040:FF:000001">
    <property type="entry name" value="Glucan endo-1,3-beta-glucosidase 4"/>
    <property type="match status" value="1"/>
</dbReference>
<dbReference type="Pfam" id="PF00332">
    <property type="entry name" value="Glyco_hydro_17"/>
    <property type="match status" value="1"/>
</dbReference>
<dbReference type="Gene3D" id="3.20.20.80">
    <property type="entry name" value="Glycosidases"/>
    <property type="match status" value="1"/>
</dbReference>
<dbReference type="Gene3D" id="1.20.58.1040">
    <property type="match status" value="1"/>
</dbReference>
<feature type="domain" description="X8" evidence="18">
    <location>
        <begin position="310"/>
        <end position="395"/>
    </location>
</feature>
<evidence type="ECO:0000256" key="2">
    <source>
        <dbReference type="ARBA" id="ARBA00008773"/>
    </source>
</evidence>
<keyword evidence="9" id="KW-0378">Hydrolase</keyword>
<dbReference type="InterPro" id="IPR000490">
    <property type="entry name" value="Glyco_hydro_17"/>
</dbReference>
<dbReference type="GO" id="GO:0009506">
    <property type="term" value="C:plasmodesma"/>
    <property type="evidence" value="ECO:0007669"/>
    <property type="project" value="UniProtKB-ARBA"/>
</dbReference>
<evidence type="ECO:0000256" key="9">
    <source>
        <dbReference type="ARBA" id="ARBA00022801"/>
    </source>
</evidence>
<keyword evidence="5" id="KW-1003">Cell membrane</keyword>
<feature type="compositionally biased region" description="Low complexity" evidence="17">
    <location>
        <begin position="404"/>
        <end position="423"/>
    </location>
</feature>
<comment type="caution">
    <text evidence="19">The sequence shown here is derived from an EMBL/GenBank/DDBJ whole genome shotgun (WGS) entry which is preliminary data.</text>
</comment>
<keyword evidence="11" id="KW-1015">Disulfide bond</keyword>
<dbReference type="GO" id="GO:0048046">
    <property type="term" value="C:apoplast"/>
    <property type="evidence" value="ECO:0007669"/>
    <property type="project" value="UniProtKB-SubCell"/>
</dbReference>
<accession>A0A5N6P5Q3</accession>
<dbReference type="InterPro" id="IPR044965">
    <property type="entry name" value="Glyco_hydro_17_plant"/>
</dbReference>
<reference evidence="19 20" key="1">
    <citation type="submission" date="2019-05" db="EMBL/GenBank/DDBJ databases">
        <title>Mikania micrantha, genome provides insights into the molecular mechanism of rapid growth.</title>
        <authorList>
            <person name="Liu B."/>
        </authorList>
    </citation>
    <scope>NUCLEOTIDE SEQUENCE [LARGE SCALE GENOMIC DNA]</scope>
    <source>
        <strain evidence="19">NLD-2019</strain>
        <tissue evidence="19">Leaf</tissue>
    </source>
</reference>
<protein>
    <recommendedName>
        <fullName evidence="16">Dirigent protein</fullName>
    </recommendedName>
</protein>
<evidence type="ECO:0000256" key="6">
    <source>
        <dbReference type="ARBA" id="ARBA00022525"/>
    </source>
</evidence>
<evidence type="ECO:0000256" key="1">
    <source>
        <dbReference type="ARBA" id="ARBA00004609"/>
    </source>
</evidence>
<dbReference type="PANTHER" id="PTHR32227">
    <property type="entry name" value="GLUCAN ENDO-1,3-BETA-GLUCOSIDASE BG1-RELATED-RELATED"/>
    <property type="match status" value="1"/>
</dbReference>
<sequence>MLVGILRTHHVSHVRLFDTDARLLSALSDTRIEVMITVTNTEVIQIGESPSFAALWVNTHVAAFTPATNITAIAVGSDFLSSNPNADTVLVPAMTNLYKALVASNLNDQIKVSTPLSMDMIPKQFPPSTATFNTSWNSTVYGILDFLKNSNSFYMLNAFPYDLYVQSNGLFPIQYALFQPLPVVKQIVDPNTLFHYESMLDAMVDATYYSMAAYNFSSIPVMVTETGWPWAGGPNESDATVDNAETFNNNLIRRVLSGSGPPSRPTMLLNSYIYEMFDDDKKPRYGVFFGNGSSVYDLDFGGSMGNFSGGFCVARKGVDTASLQGGLNWACGPGQANCTAIQSGQPCYLPDTVQNHASYAYNDYYQRKRLVGGTCDFGGTAMITNVDPSYGSCIFTGSSNSSAGGTSPPALGPASPTGSGSPSHRVPKTGIKWKRAFDQIVGGPIMSRSVQGPAYCLTTPRGDEAHRRCLTAAASEVDGGVAREIDPRLGEKAITIVPPVSNKTSSTAFGQVNMIDDPLTEKPEPGSRLLGRAQGLYGLISQEEVGLMMVMSFVFSTGKYNGSTLMILGRNPVFEKVREMPVIGGSGLFRWARGYVQASTYSFDNKTGNAVVKYDVHVLHF</sequence>
<evidence type="ECO:0000256" key="17">
    <source>
        <dbReference type="SAM" id="MobiDB-lite"/>
    </source>
</evidence>
<keyword evidence="14" id="KW-0326">Glycosidase</keyword>
<evidence type="ECO:0000256" key="4">
    <source>
        <dbReference type="ARBA" id="ARBA00011738"/>
    </source>
</evidence>
<organism evidence="19 20">
    <name type="scientific">Mikania micrantha</name>
    <name type="common">bitter vine</name>
    <dbReference type="NCBI Taxonomy" id="192012"/>
    <lineage>
        <taxon>Eukaryota</taxon>
        <taxon>Viridiplantae</taxon>
        <taxon>Streptophyta</taxon>
        <taxon>Embryophyta</taxon>
        <taxon>Tracheophyta</taxon>
        <taxon>Spermatophyta</taxon>
        <taxon>Magnoliopsida</taxon>
        <taxon>eudicotyledons</taxon>
        <taxon>Gunneridae</taxon>
        <taxon>Pentapetalae</taxon>
        <taxon>asterids</taxon>
        <taxon>campanulids</taxon>
        <taxon>Asterales</taxon>
        <taxon>Asteraceae</taxon>
        <taxon>Asteroideae</taxon>
        <taxon>Heliantheae alliance</taxon>
        <taxon>Eupatorieae</taxon>
        <taxon>Mikania</taxon>
    </lineage>
</organism>
<evidence type="ECO:0000256" key="15">
    <source>
        <dbReference type="RuleBase" id="RU004335"/>
    </source>
</evidence>
<keyword evidence="12" id="KW-0325">Glycoprotein</keyword>
<evidence type="ECO:0000256" key="10">
    <source>
        <dbReference type="ARBA" id="ARBA00023136"/>
    </source>
</evidence>
<comment type="similarity">
    <text evidence="2 15">Belongs to the glycosyl hydrolase 17 family.</text>
</comment>
<name>A0A5N6P5Q3_9ASTR</name>
<dbReference type="SMART" id="SM00768">
    <property type="entry name" value="X8"/>
    <property type="match status" value="1"/>
</dbReference>
<evidence type="ECO:0000259" key="18">
    <source>
        <dbReference type="SMART" id="SM00768"/>
    </source>
</evidence>
<dbReference type="GO" id="GO:0004553">
    <property type="term" value="F:hydrolase activity, hydrolyzing O-glycosyl compounds"/>
    <property type="evidence" value="ECO:0007669"/>
    <property type="project" value="InterPro"/>
</dbReference>
<evidence type="ECO:0000256" key="16">
    <source>
        <dbReference type="RuleBase" id="RU363099"/>
    </source>
</evidence>
<dbReference type="Pfam" id="PF03018">
    <property type="entry name" value="Dirigent"/>
    <property type="match status" value="1"/>
</dbReference>
<evidence type="ECO:0000256" key="3">
    <source>
        <dbReference type="ARBA" id="ARBA00010746"/>
    </source>
</evidence>
<dbReference type="Pfam" id="PF07983">
    <property type="entry name" value="X8"/>
    <property type="match status" value="1"/>
</dbReference>
<dbReference type="GO" id="GO:0009699">
    <property type="term" value="P:phenylpropanoid biosynthetic process"/>
    <property type="evidence" value="ECO:0007669"/>
    <property type="project" value="UniProtKB-ARBA"/>
</dbReference>
<evidence type="ECO:0000256" key="11">
    <source>
        <dbReference type="ARBA" id="ARBA00023157"/>
    </source>
</evidence>
<keyword evidence="6 16" id="KW-0964">Secreted</keyword>
<comment type="function">
    <text evidence="16">Dirigent proteins impart stereoselectivity on the phenoxy radical-coupling reaction, yielding optically active lignans from two molecules of coniferyl alcohol in the biosynthesis of lignans, flavonolignans, and alkaloids and thus plays a central role in plant secondary metabolism.</text>
</comment>
<keyword evidence="7" id="KW-0336">GPI-anchor</keyword>
<feature type="region of interest" description="Disordered" evidence="17">
    <location>
        <begin position="404"/>
        <end position="428"/>
    </location>
</feature>
<keyword evidence="8" id="KW-0732">Signal</keyword>
<keyword evidence="10" id="KW-0472">Membrane</keyword>
<dbReference type="InterPro" id="IPR012946">
    <property type="entry name" value="X8"/>
</dbReference>
<evidence type="ECO:0000256" key="14">
    <source>
        <dbReference type="ARBA" id="ARBA00023295"/>
    </source>
</evidence>
<comment type="similarity">
    <text evidence="3 16">Belongs to the plant dirigent protein family.</text>
</comment>
<dbReference type="AlphaFoldDB" id="A0A5N6P5Q3"/>
<evidence type="ECO:0000256" key="12">
    <source>
        <dbReference type="ARBA" id="ARBA00023180"/>
    </source>
</evidence>
<keyword evidence="20" id="KW-1185">Reference proteome</keyword>
<evidence type="ECO:0000256" key="13">
    <source>
        <dbReference type="ARBA" id="ARBA00023288"/>
    </source>
</evidence>
<proteinExistence type="inferred from homology"/>
<evidence type="ECO:0000256" key="5">
    <source>
        <dbReference type="ARBA" id="ARBA00022475"/>
    </source>
</evidence>